<evidence type="ECO:0000259" key="3">
    <source>
        <dbReference type="PROSITE" id="PS51986"/>
    </source>
</evidence>
<sequence length="684" mass="79105">MDTNKIFGIDTFDKKQMKDSLPFPIYQKWKNAVRKEDLLDIETAEIIAHAMKKWAIERGATHFCHWFQPLNGLTAKKHDSFLDRGDDNTPINRFSAKELIKGEPDASSFPTGSIRSTFEARGYTYWDCTSNTFIVDNIMYIPSVFVSYDGTTLDKKLPLLKSLDYLSDYATKLYNEISDDHCYRMKVKIGLEQEFFLIDENVYKQRIDLINTGRTLLGAQAPKSQELTDHYFGSIPQRVEAFYRDIDEKLFRLGIYAKTEHNEVAPNQFEVAILFENANISVDDNHLVMEILKTTARKHHLVCLLHEKPFKGVNGSGKHNNYSLVTNHGRNVFSPKADMENDLVFLIFTACLIEAVDKSQALLRSASSTTSNDYRLGGDEAPPSIISMDLGEDIEETFNSLMNEEEIVRNYPEFSINRFDYIPPNMTDRNRTSPFAFSGNKFEFRMLGSSNSASDVNIVLNTMYANAIKRVYEKFKSQNENIEQFIKSEVVNILKNHKHILYRQDNYTELWREEAKKRGLLDLVHYFDSLYSLISEESIKDFCGILSEEELHAIYDVGLEDVITTHGIEAKTLIYMLDKFVINAFSKQLIQNSNLIEKCGINSLDSTQEKLKNGLNEIIDKRNNLEEMIQKSDFESKYEKAKYFQYEISPLIEEIREVHDNLEKFVYKENYSLCDIQDIYSSLI</sequence>
<reference evidence="6" key="1">
    <citation type="submission" date="2017-04" db="EMBL/GenBank/DDBJ databases">
        <title>Finegoldia magna isolated from orthopedic joint implant-associated infections.</title>
        <authorList>
            <person name="Bjorklund S."/>
            <person name="Bruggemann H."/>
            <person name="Jensen A."/>
            <person name="Hellmark B."/>
            <person name="Soderquist B."/>
        </authorList>
    </citation>
    <scope>NUCLEOTIDE SEQUENCE [LARGE SCALE GENOMIC DNA]</scope>
    <source>
        <strain evidence="6">CCUG 54800</strain>
    </source>
</reference>
<dbReference type="Gene3D" id="3.30.590.10">
    <property type="entry name" value="Glutamine synthetase/guanido kinase, catalytic domain"/>
    <property type="match status" value="1"/>
</dbReference>
<dbReference type="PANTHER" id="PTHR42974">
    <property type="entry name" value="GLUTAMINE SYNTHETASE"/>
    <property type="match status" value="1"/>
</dbReference>
<dbReference type="AlphaFoldDB" id="A0A233V3S0"/>
<dbReference type="PROSITE" id="PS51987">
    <property type="entry name" value="GS_CATALYTIC"/>
    <property type="match status" value="1"/>
</dbReference>
<feature type="domain" description="GS catalytic" evidence="4">
    <location>
        <begin position="155"/>
        <end position="581"/>
    </location>
</feature>
<dbReference type="InterPro" id="IPR027303">
    <property type="entry name" value="Gln_synth_gly_rich_site"/>
</dbReference>
<accession>A0A233V3S0</accession>
<dbReference type="Pfam" id="PF18318">
    <property type="entry name" value="Gln-synt_C-ter"/>
    <property type="match status" value="1"/>
</dbReference>
<dbReference type="PROSITE" id="PS00181">
    <property type="entry name" value="GLNA_ATP"/>
    <property type="match status" value="1"/>
</dbReference>
<proteinExistence type="inferred from homology"/>
<name>A0A233V3S0_FINMA</name>
<dbReference type="RefSeq" id="WP_094205880.1">
    <property type="nucleotide sequence ID" value="NZ_NDYC01000026.1"/>
</dbReference>
<evidence type="ECO:0000256" key="1">
    <source>
        <dbReference type="PROSITE-ProRule" id="PRU01330"/>
    </source>
</evidence>
<dbReference type="Pfam" id="PF12437">
    <property type="entry name" value="GSIII_N"/>
    <property type="match status" value="1"/>
</dbReference>
<dbReference type="InterPro" id="IPR040577">
    <property type="entry name" value="Gln-synt_C"/>
</dbReference>
<organism evidence="5 6">
    <name type="scientific">Finegoldia magna</name>
    <name type="common">Peptostreptococcus magnus</name>
    <dbReference type="NCBI Taxonomy" id="1260"/>
    <lineage>
        <taxon>Bacteria</taxon>
        <taxon>Bacillati</taxon>
        <taxon>Bacillota</taxon>
        <taxon>Tissierellia</taxon>
        <taxon>Tissierellales</taxon>
        <taxon>Peptoniphilaceae</taxon>
        <taxon>Finegoldia</taxon>
    </lineage>
</organism>
<feature type="domain" description="GS beta-grasp" evidence="3">
    <location>
        <begin position="61"/>
        <end position="155"/>
    </location>
</feature>
<protein>
    <submittedName>
        <fullName evidence="5">Glutamine synthetase</fullName>
    </submittedName>
</protein>
<dbReference type="Gene3D" id="1.20.120.1560">
    <property type="match status" value="1"/>
</dbReference>
<dbReference type="Proteomes" id="UP000215413">
    <property type="component" value="Unassembled WGS sequence"/>
</dbReference>
<dbReference type="GO" id="GO:0004356">
    <property type="term" value="F:glutamine synthetase activity"/>
    <property type="evidence" value="ECO:0007669"/>
    <property type="project" value="InterPro"/>
</dbReference>
<dbReference type="InterPro" id="IPR008147">
    <property type="entry name" value="Gln_synt_N"/>
</dbReference>
<comment type="similarity">
    <text evidence="1 2">Belongs to the glutamine synthetase family.</text>
</comment>
<dbReference type="SUPFAM" id="SSF55931">
    <property type="entry name" value="Glutamine synthetase/guanido kinase"/>
    <property type="match status" value="1"/>
</dbReference>
<evidence type="ECO:0000256" key="2">
    <source>
        <dbReference type="RuleBase" id="RU000384"/>
    </source>
</evidence>
<dbReference type="Pfam" id="PF00120">
    <property type="entry name" value="Gln-synt_C"/>
    <property type="match status" value="1"/>
</dbReference>
<dbReference type="PANTHER" id="PTHR42974:SF1">
    <property type="entry name" value="TYPE-3 GLUTAMINE SYNTHETASE"/>
    <property type="match status" value="1"/>
</dbReference>
<dbReference type="PROSITE" id="PS51986">
    <property type="entry name" value="GS_BETA_GRASP"/>
    <property type="match status" value="1"/>
</dbReference>
<dbReference type="GO" id="GO:0006542">
    <property type="term" value="P:glutamine biosynthetic process"/>
    <property type="evidence" value="ECO:0007669"/>
    <property type="project" value="InterPro"/>
</dbReference>
<evidence type="ECO:0000313" key="6">
    <source>
        <dbReference type="Proteomes" id="UP000215413"/>
    </source>
</evidence>
<evidence type="ECO:0000259" key="4">
    <source>
        <dbReference type="PROSITE" id="PS51987"/>
    </source>
</evidence>
<dbReference type="InterPro" id="IPR052725">
    <property type="entry name" value="GS_Type-3"/>
</dbReference>
<dbReference type="InterPro" id="IPR022147">
    <property type="entry name" value="GSIII_N"/>
</dbReference>
<dbReference type="EMBL" id="NDYC01000026">
    <property type="protein sequence ID" value="OXZ27045.1"/>
    <property type="molecule type" value="Genomic_DNA"/>
</dbReference>
<comment type="caution">
    <text evidence="5">The sequence shown here is derived from an EMBL/GenBank/DDBJ whole genome shotgun (WGS) entry which is preliminary data.</text>
</comment>
<dbReference type="InterPro" id="IPR008146">
    <property type="entry name" value="Gln_synth_cat_dom"/>
</dbReference>
<dbReference type="InterPro" id="IPR014746">
    <property type="entry name" value="Gln_synth/guanido_kin_cat_dom"/>
</dbReference>
<evidence type="ECO:0000313" key="5">
    <source>
        <dbReference type="EMBL" id="OXZ27045.1"/>
    </source>
</evidence>
<dbReference type="SMART" id="SM01230">
    <property type="entry name" value="Gln-synt_C"/>
    <property type="match status" value="1"/>
</dbReference>
<gene>
    <name evidence="5" type="ORF">B9N49_05575</name>
</gene>